<name>A0A2J8QZU4_PONAB</name>
<accession>A0A2J8QZU4</accession>
<dbReference type="AlphaFoldDB" id="A0A2J8QZU4"/>
<comment type="caution">
    <text evidence="2">The sequence shown here is derived from an EMBL/GenBank/DDBJ whole genome shotgun (WGS) entry which is preliminary data.</text>
</comment>
<proteinExistence type="predicted"/>
<evidence type="ECO:0000313" key="2">
    <source>
        <dbReference type="EMBL" id="PNJ01789.1"/>
    </source>
</evidence>
<gene>
    <name evidence="2" type="ORF">CR201_G0055518</name>
</gene>
<organism evidence="2">
    <name type="scientific">Pongo abelii</name>
    <name type="common">Sumatran orangutan</name>
    <name type="synonym">Pongo pygmaeus abelii</name>
    <dbReference type="NCBI Taxonomy" id="9601"/>
    <lineage>
        <taxon>Eukaryota</taxon>
        <taxon>Metazoa</taxon>
        <taxon>Chordata</taxon>
        <taxon>Craniata</taxon>
        <taxon>Vertebrata</taxon>
        <taxon>Euteleostomi</taxon>
        <taxon>Mammalia</taxon>
        <taxon>Eutheria</taxon>
        <taxon>Euarchontoglires</taxon>
        <taxon>Primates</taxon>
        <taxon>Haplorrhini</taxon>
        <taxon>Catarrhini</taxon>
        <taxon>Hominidae</taxon>
        <taxon>Pongo</taxon>
    </lineage>
</organism>
<sequence length="68" mass="7381">MTPPRAQPLPAPAAAAPLTGAHDDKDGDHLFGSLRIQHRSQPFAAARQAVRGQAGRRRLRVDDCTTHF</sequence>
<reference evidence="2" key="1">
    <citation type="submission" date="2017-12" db="EMBL/GenBank/DDBJ databases">
        <title>High-resolution comparative analysis of great ape genomes.</title>
        <authorList>
            <person name="Pollen A."/>
            <person name="Hastie A."/>
            <person name="Hormozdiari F."/>
            <person name="Dougherty M."/>
            <person name="Liu R."/>
            <person name="Chaisson M."/>
            <person name="Hoppe E."/>
            <person name="Hill C."/>
            <person name="Pang A."/>
            <person name="Hillier L."/>
            <person name="Baker C."/>
            <person name="Armstrong J."/>
            <person name="Shendure J."/>
            <person name="Paten B."/>
            <person name="Wilson R."/>
            <person name="Chao H."/>
            <person name="Schneider V."/>
            <person name="Ventura M."/>
            <person name="Kronenberg Z."/>
            <person name="Murali S."/>
            <person name="Gordon D."/>
            <person name="Cantsilieris S."/>
            <person name="Munson K."/>
            <person name="Nelson B."/>
            <person name="Raja A."/>
            <person name="Underwood J."/>
            <person name="Diekhans M."/>
            <person name="Fiddes I."/>
            <person name="Haussler D."/>
            <person name="Eichler E."/>
        </authorList>
    </citation>
    <scope>NUCLEOTIDE SEQUENCE [LARGE SCALE GENOMIC DNA]</scope>
    <source>
        <strain evidence="2">Susie</strain>
    </source>
</reference>
<feature type="region of interest" description="Disordered" evidence="1">
    <location>
        <begin position="1"/>
        <end position="28"/>
    </location>
</feature>
<evidence type="ECO:0000256" key="1">
    <source>
        <dbReference type="SAM" id="MobiDB-lite"/>
    </source>
</evidence>
<dbReference type="EMBL" id="NDHI03003962">
    <property type="protein sequence ID" value="PNJ01789.1"/>
    <property type="molecule type" value="Genomic_DNA"/>
</dbReference>
<feature type="compositionally biased region" description="Pro residues" evidence="1">
    <location>
        <begin position="1"/>
        <end position="11"/>
    </location>
</feature>
<protein>
    <submittedName>
        <fullName evidence="2">Uncharacterized protein</fullName>
    </submittedName>
</protein>